<evidence type="ECO:0000256" key="4">
    <source>
        <dbReference type="ARBA" id="ARBA00022840"/>
    </source>
</evidence>
<dbReference type="InterPro" id="IPR003439">
    <property type="entry name" value="ABC_transporter-like_ATP-bd"/>
</dbReference>
<evidence type="ECO:0000256" key="5">
    <source>
        <dbReference type="ARBA" id="ARBA00022989"/>
    </source>
</evidence>
<keyword evidence="4 10" id="KW-0067">ATP-binding</keyword>
<dbReference type="PROSITE" id="PS00211">
    <property type="entry name" value="ABC_TRANSPORTER_1"/>
    <property type="match status" value="1"/>
</dbReference>
<dbReference type="InterPro" id="IPR027417">
    <property type="entry name" value="P-loop_NTPase"/>
</dbReference>
<name>A0ABP5KFY7_9MICC</name>
<evidence type="ECO:0000313" key="11">
    <source>
        <dbReference type="Proteomes" id="UP001500102"/>
    </source>
</evidence>
<keyword evidence="11" id="KW-1185">Reference proteome</keyword>
<dbReference type="CDD" id="cd18548">
    <property type="entry name" value="ABC_6TM_Tm287_like"/>
    <property type="match status" value="1"/>
</dbReference>
<protein>
    <submittedName>
        <fullName evidence="10">ABC transporter ATP-binding protein</fullName>
    </submittedName>
</protein>
<dbReference type="InterPro" id="IPR036640">
    <property type="entry name" value="ABC1_TM_sf"/>
</dbReference>
<keyword evidence="6 7" id="KW-0472">Membrane</keyword>
<evidence type="ECO:0000256" key="1">
    <source>
        <dbReference type="ARBA" id="ARBA00004651"/>
    </source>
</evidence>
<dbReference type="InterPro" id="IPR003593">
    <property type="entry name" value="AAA+_ATPase"/>
</dbReference>
<comment type="caution">
    <text evidence="10">The sequence shown here is derived from an EMBL/GenBank/DDBJ whole genome shotgun (WGS) entry which is preliminary data.</text>
</comment>
<dbReference type="Gene3D" id="3.40.50.300">
    <property type="entry name" value="P-loop containing nucleotide triphosphate hydrolases"/>
    <property type="match status" value="1"/>
</dbReference>
<dbReference type="Gene3D" id="1.20.1560.10">
    <property type="entry name" value="ABC transporter type 1, transmembrane domain"/>
    <property type="match status" value="1"/>
</dbReference>
<dbReference type="PROSITE" id="PS50893">
    <property type="entry name" value="ABC_TRANSPORTER_2"/>
    <property type="match status" value="1"/>
</dbReference>
<feature type="transmembrane region" description="Helical" evidence="7">
    <location>
        <begin position="282"/>
        <end position="300"/>
    </location>
</feature>
<comment type="subcellular location">
    <subcellularLocation>
        <location evidence="1">Cell membrane</location>
        <topology evidence="1">Multi-pass membrane protein</topology>
    </subcellularLocation>
</comment>
<dbReference type="EMBL" id="BAAAQB010000019">
    <property type="protein sequence ID" value="GAA2131973.1"/>
    <property type="molecule type" value="Genomic_DNA"/>
</dbReference>
<feature type="transmembrane region" description="Helical" evidence="7">
    <location>
        <begin position="239"/>
        <end position="262"/>
    </location>
</feature>
<gene>
    <name evidence="10" type="ORF">GCM10009825_13940</name>
</gene>
<keyword evidence="3" id="KW-0547">Nucleotide-binding</keyword>
<evidence type="ECO:0000256" key="7">
    <source>
        <dbReference type="SAM" id="Phobius"/>
    </source>
</evidence>
<evidence type="ECO:0000256" key="2">
    <source>
        <dbReference type="ARBA" id="ARBA00022692"/>
    </source>
</evidence>
<sequence length="579" mass="62895">MGMLVTLMRRYSKPYLPYIAAVVIFQLASTIAALYLPSLNAQIIDEGVSRGDTDYIWRTGGIMLGVALIQVATAIAGVYFGSKAAMAFGRDLRRGVFRKVSSFSARDVNVFGAPTLITRGTNDVQQVQMLMLMTLNFMVATPIMCIGGIFMAVREDLNLSWLVWVSVPLLVVVVGYLVVRLMPLFRSMQAKIDRLNGVLREQIIGIRVVRAFVREPHEAERFGAANKDLTDVSLKIGSLFVLMFPAIGMILHISTAAVLWFGGQRVDAGEMQVGSLTAFLQYLLQILMAVMMGTFMAMMIPRASVCADRIGEVLDVEPSIHESLTPVAPAAKAGRVEFRNVTFAYPGAEAPVLSNISFTAEPGQTVAIIGSTGAGKTSLLALLPRLYDAESGEVLLDGVPVTELDRAEITQRVAMVPQRPYLFSGTIEHNLRFGKPEATDEDLWEALTVAQAADFVREKKGGLASRISQGGTNVSGGQRQRLCIARALVTEPKVFLFDDSFSALDVATDARLRRALKAKTADATVIIVGQRVSTIADADQILVLDNGRIVDRGTHEELLQSSSTYQEIVESQLSAEAVA</sequence>
<feature type="transmembrane region" description="Helical" evidence="7">
    <location>
        <begin position="129"/>
        <end position="153"/>
    </location>
</feature>
<dbReference type="PANTHER" id="PTHR43394">
    <property type="entry name" value="ATP-DEPENDENT PERMEASE MDL1, MITOCHONDRIAL"/>
    <property type="match status" value="1"/>
</dbReference>
<feature type="domain" description="ABC transporter" evidence="8">
    <location>
        <begin position="336"/>
        <end position="571"/>
    </location>
</feature>
<evidence type="ECO:0000256" key="6">
    <source>
        <dbReference type="ARBA" id="ARBA00023136"/>
    </source>
</evidence>
<dbReference type="Proteomes" id="UP001500102">
    <property type="component" value="Unassembled WGS sequence"/>
</dbReference>
<evidence type="ECO:0000259" key="8">
    <source>
        <dbReference type="PROSITE" id="PS50893"/>
    </source>
</evidence>
<organism evidence="10 11">
    <name type="scientific">Arthrobacter humicola</name>
    <dbReference type="NCBI Taxonomy" id="409291"/>
    <lineage>
        <taxon>Bacteria</taxon>
        <taxon>Bacillati</taxon>
        <taxon>Actinomycetota</taxon>
        <taxon>Actinomycetes</taxon>
        <taxon>Micrococcales</taxon>
        <taxon>Micrococcaceae</taxon>
        <taxon>Arthrobacter</taxon>
    </lineage>
</organism>
<dbReference type="SMART" id="SM00382">
    <property type="entry name" value="AAA"/>
    <property type="match status" value="1"/>
</dbReference>
<accession>A0ABP5KFY7</accession>
<dbReference type="Pfam" id="PF00005">
    <property type="entry name" value="ABC_tran"/>
    <property type="match status" value="1"/>
</dbReference>
<dbReference type="PROSITE" id="PS50929">
    <property type="entry name" value="ABC_TM1F"/>
    <property type="match status" value="1"/>
</dbReference>
<keyword evidence="5 7" id="KW-1133">Transmembrane helix</keyword>
<dbReference type="GO" id="GO:0005524">
    <property type="term" value="F:ATP binding"/>
    <property type="evidence" value="ECO:0007669"/>
    <property type="project" value="UniProtKB-KW"/>
</dbReference>
<feature type="transmembrane region" description="Helical" evidence="7">
    <location>
        <begin position="159"/>
        <end position="179"/>
    </location>
</feature>
<dbReference type="PANTHER" id="PTHR43394:SF1">
    <property type="entry name" value="ATP-BINDING CASSETTE SUB-FAMILY B MEMBER 10, MITOCHONDRIAL"/>
    <property type="match status" value="1"/>
</dbReference>
<feature type="domain" description="ABC transmembrane type-1" evidence="9">
    <location>
        <begin position="20"/>
        <end position="302"/>
    </location>
</feature>
<feature type="transmembrane region" description="Helical" evidence="7">
    <location>
        <begin position="15"/>
        <end position="36"/>
    </location>
</feature>
<evidence type="ECO:0000259" key="9">
    <source>
        <dbReference type="PROSITE" id="PS50929"/>
    </source>
</evidence>
<dbReference type="InterPro" id="IPR039421">
    <property type="entry name" value="Type_1_exporter"/>
</dbReference>
<reference evidence="11" key="1">
    <citation type="journal article" date="2019" name="Int. J. Syst. Evol. Microbiol.">
        <title>The Global Catalogue of Microorganisms (GCM) 10K type strain sequencing project: providing services to taxonomists for standard genome sequencing and annotation.</title>
        <authorList>
            <consortium name="The Broad Institute Genomics Platform"/>
            <consortium name="The Broad Institute Genome Sequencing Center for Infectious Disease"/>
            <person name="Wu L."/>
            <person name="Ma J."/>
        </authorList>
    </citation>
    <scope>NUCLEOTIDE SEQUENCE [LARGE SCALE GENOMIC DNA]</scope>
    <source>
        <strain evidence="11">JCM 15921</strain>
    </source>
</reference>
<dbReference type="InterPro" id="IPR017871">
    <property type="entry name" value="ABC_transporter-like_CS"/>
</dbReference>
<dbReference type="SUPFAM" id="SSF52540">
    <property type="entry name" value="P-loop containing nucleoside triphosphate hydrolases"/>
    <property type="match status" value="1"/>
</dbReference>
<proteinExistence type="predicted"/>
<evidence type="ECO:0000313" key="10">
    <source>
        <dbReference type="EMBL" id="GAA2131973.1"/>
    </source>
</evidence>
<dbReference type="InterPro" id="IPR011527">
    <property type="entry name" value="ABC1_TM_dom"/>
</dbReference>
<keyword evidence="2 7" id="KW-0812">Transmembrane</keyword>
<feature type="transmembrane region" description="Helical" evidence="7">
    <location>
        <begin position="56"/>
        <end position="80"/>
    </location>
</feature>
<evidence type="ECO:0000256" key="3">
    <source>
        <dbReference type="ARBA" id="ARBA00022741"/>
    </source>
</evidence>
<dbReference type="Pfam" id="PF00664">
    <property type="entry name" value="ABC_membrane"/>
    <property type="match status" value="1"/>
</dbReference>
<dbReference type="SUPFAM" id="SSF90123">
    <property type="entry name" value="ABC transporter transmembrane region"/>
    <property type="match status" value="1"/>
</dbReference>